<gene>
    <name evidence="2" type="ORF">SAMN04488001_2919</name>
</gene>
<dbReference type="AlphaFoldDB" id="A0A1H3ASW4"/>
<keyword evidence="3" id="KW-1185">Reference proteome</keyword>
<dbReference type="PANTHER" id="PTHR12110:SF53">
    <property type="entry name" value="BLR5974 PROTEIN"/>
    <property type="match status" value="1"/>
</dbReference>
<dbReference type="Pfam" id="PF01261">
    <property type="entry name" value="AP_endonuc_2"/>
    <property type="match status" value="1"/>
</dbReference>
<reference evidence="3" key="1">
    <citation type="submission" date="2016-10" db="EMBL/GenBank/DDBJ databases">
        <authorList>
            <person name="Varghese N."/>
            <person name="Submissions S."/>
        </authorList>
    </citation>
    <scope>NUCLEOTIDE SEQUENCE [LARGE SCALE GENOMIC DNA]</scope>
    <source>
        <strain evidence="3">DSM 26922</strain>
    </source>
</reference>
<proteinExistence type="predicted"/>
<dbReference type="RefSeq" id="WP_089947673.1">
    <property type="nucleotide sequence ID" value="NZ_FNOI01000006.1"/>
</dbReference>
<keyword evidence="2" id="KW-0413">Isomerase</keyword>
<evidence type="ECO:0000313" key="2">
    <source>
        <dbReference type="EMBL" id="SDX32830.1"/>
    </source>
</evidence>
<dbReference type="Proteomes" id="UP000199441">
    <property type="component" value="Unassembled WGS sequence"/>
</dbReference>
<dbReference type="InterPro" id="IPR013022">
    <property type="entry name" value="Xyl_isomerase-like_TIM-brl"/>
</dbReference>
<name>A0A1H3ASW4_9RHOB</name>
<evidence type="ECO:0000259" key="1">
    <source>
        <dbReference type="Pfam" id="PF01261"/>
    </source>
</evidence>
<organism evidence="2 3">
    <name type="scientific">Litoreibacter albidus</name>
    <dbReference type="NCBI Taxonomy" id="670155"/>
    <lineage>
        <taxon>Bacteria</taxon>
        <taxon>Pseudomonadati</taxon>
        <taxon>Pseudomonadota</taxon>
        <taxon>Alphaproteobacteria</taxon>
        <taxon>Rhodobacterales</taxon>
        <taxon>Roseobacteraceae</taxon>
        <taxon>Litoreibacter</taxon>
    </lineage>
</organism>
<dbReference type="EMBL" id="FNOI01000006">
    <property type="protein sequence ID" value="SDX32830.1"/>
    <property type="molecule type" value="Genomic_DNA"/>
</dbReference>
<dbReference type="InterPro" id="IPR036237">
    <property type="entry name" value="Xyl_isomerase-like_sf"/>
</dbReference>
<sequence length="269" mass="29386">MIAGLGSYAFRWSVGHKDRRPEAPMTAMDVLDVAAEHDLGVVQYADNLPLHKLGEGELDALATAARAKGIALELGTQSFDAEEVRRYIEIGQRIGAGILRVALDAPDAKRPVPELAAEFVALLPALKAANIRLAIENHFNFPSRRVVELLKQIDDEQVGVCLDVANSICAGEWPMETVEILAPYTINLHLKDYVIQPDPYGVGFSIHGAPLGTGRTDIAAVLDAVGRRDMSVIYEHWLHWPGAFDAARKAEHNWTNQSVKVLKASVQSP</sequence>
<dbReference type="STRING" id="670155.SAMN04488001_2919"/>
<dbReference type="InterPro" id="IPR050312">
    <property type="entry name" value="IolE/XylAMocC-like"/>
</dbReference>
<protein>
    <submittedName>
        <fullName evidence="2">Xylose isomerase-like TIM barrel</fullName>
    </submittedName>
</protein>
<dbReference type="PANTHER" id="PTHR12110">
    <property type="entry name" value="HYDROXYPYRUVATE ISOMERASE"/>
    <property type="match status" value="1"/>
</dbReference>
<dbReference type="Gene3D" id="3.20.20.150">
    <property type="entry name" value="Divalent-metal-dependent TIM barrel enzymes"/>
    <property type="match status" value="1"/>
</dbReference>
<dbReference type="GO" id="GO:0016853">
    <property type="term" value="F:isomerase activity"/>
    <property type="evidence" value="ECO:0007669"/>
    <property type="project" value="UniProtKB-KW"/>
</dbReference>
<accession>A0A1H3ASW4</accession>
<dbReference type="OrthoDB" id="256906at2"/>
<evidence type="ECO:0000313" key="3">
    <source>
        <dbReference type="Proteomes" id="UP000199441"/>
    </source>
</evidence>
<dbReference type="SUPFAM" id="SSF51658">
    <property type="entry name" value="Xylose isomerase-like"/>
    <property type="match status" value="1"/>
</dbReference>
<feature type="domain" description="Xylose isomerase-like TIM barrel" evidence="1">
    <location>
        <begin position="49"/>
        <end position="261"/>
    </location>
</feature>